<comment type="caution">
    <text evidence="1">The sequence shown here is derived from an EMBL/GenBank/DDBJ whole genome shotgun (WGS) entry which is preliminary data.</text>
</comment>
<accession>A0A939JZ53</accession>
<proteinExistence type="predicted"/>
<keyword evidence="2" id="KW-1185">Reference proteome</keyword>
<evidence type="ECO:0000313" key="2">
    <source>
        <dbReference type="Proteomes" id="UP000664795"/>
    </source>
</evidence>
<organism evidence="1 2">
    <name type="scientific">Fibrella aquatilis</name>
    <dbReference type="NCBI Taxonomy" id="2817059"/>
    <lineage>
        <taxon>Bacteria</taxon>
        <taxon>Pseudomonadati</taxon>
        <taxon>Bacteroidota</taxon>
        <taxon>Cytophagia</taxon>
        <taxon>Cytophagales</taxon>
        <taxon>Spirosomataceae</taxon>
        <taxon>Fibrella</taxon>
    </lineage>
</organism>
<name>A0A939JZ53_9BACT</name>
<protein>
    <submittedName>
        <fullName evidence="1">Uncharacterized protein</fullName>
    </submittedName>
</protein>
<dbReference type="AlphaFoldDB" id="A0A939JZ53"/>
<gene>
    <name evidence="1" type="ORF">J2I48_02370</name>
</gene>
<reference evidence="1 2" key="1">
    <citation type="submission" date="2021-03" db="EMBL/GenBank/DDBJ databases">
        <title>Fibrella sp. HMF5036 genome sequencing and assembly.</title>
        <authorList>
            <person name="Kang H."/>
            <person name="Kim H."/>
            <person name="Bae S."/>
            <person name="Joh K."/>
        </authorList>
    </citation>
    <scope>NUCLEOTIDE SEQUENCE [LARGE SCALE GENOMIC DNA]</scope>
    <source>
        <strain evidence="1 2">HMF5036</strain>
    </source>
</reference>
<dbReference type="EMBL" id="JAFMYU010000002">
    <property type="protein sequence ID" value="MBO0929815.1"/>
    <property type="molecule type" value="Genomic_DNA"/>
</dbReference>
<sequence>MSLLACGKKTVDPSVADKVKRVWTAQSVKENATVVYTKGGASNVRNYSPYRLDLSSPPAVSFTDYDGITVNGQYAVPSDTRLVLSGLTPAPTGTGGTIEFTINASTDTQITLTRVTASPKTGNSTNQYVLINP</sequence>
<dbReference type="Proteomes" id="UP000664795">
    <property type="component" value="Unassembled WGS sequence"/>
</dbReference>
<evidence type="ECO:0000313" key="1">
    <source>
        <dbReference type="EMBL" id="MBO0929815.1"/>
    </source>
</evidence>